<name>A0AAF0U3E5_SOLVR</name>
<organism evidence="1 2">
    <name type="scientific">Solanum verrucosum</name>
    <dbReference type="NCBI Taxonomy" id="315347"/>
    <lineage>
        <taxon>Eukaryota</taxon>
        <taxon>Viridiplantae</taxon>
        <taxon>Streptophyta</taxon>
        <taxon>Embryophyta</taxon>
        <taxon>Tracheophyta</taxon>
        <taxon>Spermatophyta</taxon>
        <taxon>Magnoliopsida</taxon>
        <taxon>eudicotyledons</taxon>
        <taxon>Gunneridae</taxon>
        <taxon>Pentapetalae</taxon>
        <taxon>asterids</taxon>
        <taxon>lamiids</taxon>
        <taxon>Solanales</taxon>
        <taxon>Solanaceae</taxon>
        <taxon>Solanoideae</taxon>
        <taxon>Solaneae</taxon>
        <taxon>Solanum</taxon>
    </lineage>
</organism>
<gene>
    <name evidence="1" type="ORF">MTR67_031887</name>
</gene>
<evidence type="ECO:0000313" key="2">
    <source>
        <dbReference type="Proteomes" id="UP001234989"/>
    </source>
</evidence>
<reference evidence="1" key="1">
    <citation type="submission" date="2023-08" db="EMBL/GenBank/DDBJ databases">
        <title>A de novo genome assembly of Solanum verrucosum Schlechtendal, a Mexican diploid species geographically isolated from the other diploid A-genome species in potato relatives.</title>
        <authorList>
            <person name="Hosaka K."/>
        </authorList>
    </citation>
    <scope>NUCLEOTIDE SEQUENCE</scope>
    <source>
        <tissue evidence="1">Young leaves</tissue>
    </source>
</reference>
<proteinExistence type="predicted"/>
<dbReference type="Proteomes" id="UP001234989">
    <property type="component" value="Chromosome 7"/>
</dbReference>
<accession>A0AAF0U3E5</accession>
<dbReference type="EMBL" id="CP133618">
    <property type="protein sequence ID" value="WMV38502.1"/>
    <property type="molecule type" value="Genomic_DNA"/>
</dbReference>
<sequence>MDSTMGKVDSSGPADEMGYTCGWNTRSKKTSECPIQSLPLHSVYDLWIQWNARLYQKRANRMENLLHELKTTVYIRV</sequence>
<protein>
    <submittedName>
        <fullName evidence="1">Uncharacterized protein</fullName>
    </submittedName>
</protein>
<dbReference type="AlphaFoldDB" id="A0AAF0U3E5"/>
<keyword evidence="2" id="KW-1185">Reference proteome</keyword>
<evidence type="ECO:0000313" key="1">
    <source>
        <dbReference type="EMBL" id="WMV38502.1"/>
    </source>
</evidence>